<dbReference type="InterPro" id="IPR023210">
    <property type="entry name" value="NADP_OxRdtase_dom"/>
</dbReference>
<dbReference type="CDD" id="cd19071">
    <property type="entry name" value="AKR_AKR1-5-like"/>
    <property type="match status" value="1"/>
</dbReference>
<dbReference type="Gene3D" id="3.20.20.100">
    <property type="entry name" value="NADP-dependent oxidoreductase domain"/>
    <property type="match status" value="1"/>
</dbReference>
<dbReference type="InterPro" id="IPR020471">
    <property type="entry name" value="AKR"/>
</dbReference>
<organism evidence="8 9">
    <name type="scientific">Myroides albus</name>
    <dbReference type="NCBI Taxonomy" id="2562892"/>
    <lineage>
        <taxon>Bacteria</taxon>
        <taxon>Pseudomonadati</taxon>
        <taxon>Bacteroidota</taxon>
        <taxon>Flavobacteriia</taxon>
        <taxon>Flavobacteriales</taxon>
        <taxon>Flavobacteriaceae</taxon>
        <taxon>Myroides</taxon>
    </lineage>
</organism>
<accession>A0A6I3LHP6</accession>
<dbReference type="PANTHER" id="PTHR43827:SF3">
    <property type="entry name" value="NADP-DEPENDENT OXIDOREDUCTASE DOMAIN-CONTAINING PROTEIN"/>
    <property type="match status" value="1"/>
</dbReference>
<dbReference type="OrthoDB" id="9804790at2"/>
<evidence type="ECO:0000256" key="6">
    <source>
        <dbReference type="PIRSR" id="PIRSR000097-3"/>
    </source>
</evidence>
<evidence type="ECO:0000256" key="5">
    <source>
        <dbReference type="PIRSR" id="PIRSR000097-2"/>
    </source>
</evidence>
<dbReference type="PRINTS" id="PR00069">
    <property type="entry name" value="ALDKETRDTASE"/>
</dbReference>
<dbReference type="FunFam" id="3.20.20.100:FF:000015">
    <property type="entry name" value="Oxidoreductase, aldo/keto reductase family"/>
    <property type="match status" value="1"/>
</dbReference>
<evidence type="ECO:0000313" key="9">
    <source>
        <dbReference type="Proteomes" id="UP000438760"/>
    </source>
</evidence>
<sequence length="279" mass="31847">MDTYTLSNGVKIPSVGFGTWKAAEGEQAVNAVLQALEVGYRHIDTAYFYKNEVSIGKAIQLSNVKREEIFVTTKLWNEHRGYDRTLKAFQHSLDNLQLAYIDLYLIHWPASSNQFADWKEVNADTWRALEKLYKEGKVRAIGVCNFHEHHLQALLDVAEIKPMVNQIEFHPGFMQEEVVSFCAKSGILIEAWSPIGRGNVLDSELLQSLALKYHVTVPQLCLRWILQKGHLPLPKSVTSHRIKENLDLYHFEIDSKDVVLIDKMSYIGGSGLHPDRVDF</sequence>
<dbReference type="PROSITE" id="PS00062">
    <property type="entry name" value="ALDOKETO_REDUCTASE_2"/>
    <property type="match status" value="1"/>
</dbReference>
<dbReference type="SUPFAM" id="SSF51430">
    <property type="entry name" value="NAD(P)-linked oxidoreductase"/>
    <property type="match status" value="1"/>
</dbReference>
<dbReference type="PANTHER" id="PTHR43827">
    <property type="entry name" value="2,5-DIKETO-D-GLUCONIC ACID REDUCTASE"/>
    <property type="match status" value="1"/>
</dbReference>
<keyword evidence="9" id="KW-1185">Reference proteome</keyword>
<dbReference type="PROSITE" id="PS00063">
    <property type="entry name" value="ALDOKETO_REDUCTASE_3"/>
    <property type="match status" value="1"/>
</dbReference>
<dbReference type="PIRSF" id="PIRSF000097">
    <property type="entry name" value="AKR"/>
    <property type="match status" value="1"/>
</dbReference>
<feature type="site" description="Lowers pKa of active site Tyr" evidence="6">
    <location>
        <position position="74"/>
    </location>
</feature>
<dbReference type="GO" id="GO:0016616">
    <property type="term" value="F:oxidoreductase activity, acting on the CH-OH group of donors, NAD or NADP as acceptor"/>
    <property type="evidence" value="ECO:0007669"/>
    <property type="project" value="UniProtKB-ARBA"/>
</dbReference>
<dbReference type="AlphaFoldDB" id="A0A6I3LHP6"/>
<keyword evidence="3" id="KW-0560">Oxidoreductase</keyword>
<reference evidence="8 9" key="1">
    <citation type="submission" date="2019-11" db="EMBL/GenBank/DDBJ databases">
        <title>Genome of Strain BIT-d1.</title>
        <authorList>
            <person name="Yang Y."/>
        </authorList>
    </citation>
    <scope>NUCLEOTIDE SEQUENCE [LARGE SCALE GENOMIC DNA]</scope>
    <source>
        <strain evidence="8 9">BIT-d1</strain>
    </source>
</reference>
<dbReference type="Pfam" id="PF00248">
    <property type="entry name" value="Aldo_ket_red"/>
    <property type="match status" value="1"/>
</dbReference>
<dbReference type="InterPro" id="IPR018170">
    <property type="entry name" value="Aldo/ket_reductase_CS"/>
</dbReference>
<protein>
    <submittedName>
        <fullName evidence="8">Aldo/keto reductase</fullName>
    </submittedName>
</protein>
<dbReference type="RefSeq" id="WP_155091158.1">
    <property type="nucleotide sequence ID" value="NZ_CP102754.1"/>
</dbReference>
<keyword evidence="2" id="KW-0521">NADP</keyword>
<dbReference type="PROSITE" id="PS00798">
    <property type="entry name" value="ALDOKETO_REDUCTASE_1"/>
    <property type="match status" value="1"/>
</dbReference>
<feature type="active site" description="Proton donor" evidence="4">
    <location>
        <position position="49"/>
    </location>
</feature>
<gene>
    <name evidence="8" type="ORF">GJV76_02985</name>
</gene>
<evidence type="ECO:0000256" key="1">
    <source>
        <dbReference type="ARBA" id="ARBA00007905"/>
    </source>
</evidence>
<evidence type="ECO:0000313" key="8">
    <source>
        <dbReference type="EMBL" id="MTG97106.1"/>
    </source>
</evidence>
<dbReference type="InterPro" id="IPR036812">
    <property type="entry name" value="NAD(P)_OxRdtase_dom_sf"/>
</dbReference>
<evidence type="ECO:0000259" key="7">
    <source>
        <dbReference type="Pfam" id="PF00248"/>
    </source>
</evidence>
<name>A0A6I3LHP6_9FLAO</name>
<proteinExistence type="inferred from homology"/>
<feature type="binding site" evidence="5">
    <location>
        <position position="107"/>
    </location>
    <ligand>
        <name>substrate</name>
    </ligand>
</feature>
<comment type="caution">
    <text evidence="8">The sequence shown here is derived from an EMBL/GenBank/DDBJ whole genome shotgun (WGS) entry which is preliminary data.</text>
</comment>
<evidence type="ECO:0000256" key="3">
    <source>
        <dbReference type="ARBA" id="ARBA00023002"/>
    </source>
</evidence>
<feature type="domain" description="NADP-dependent oxidoreductase" evidence="7">
    <location>
        <begin position="15"/>
        <end position="264"/>
    </location>
</feature>
<dbReference type="Proteomes" id="UP000438760">
    <property type="component" value="Unassembled WGS sequence"/>
</dbReference>
<evidence type="ECO:0000256" key="2">
    <source>
        <dbReference type="ARBA" id="ARBA00022857"/>
    </source>
</evidence>
<dbReference type="EMBL" id="WMJX01000003">
    <property type="protein sequence ID" value="MTG97106.1"/>
    <property type="molecule type" value="Genomic_DNA"/>
</dbReference>
<evidence type="ECO:0000256" key="4">
    <source>
        <dbReference type="PIRSR" id="PIRSR000097-1"/>
    </source>
</evidence>
<comment type="similarity">
    <text evidence="1">Belongs to the aldo/keto reductase family.</text>
</comment>